<name>A0A1S1WTL7_9NEIS</name>
<evidence type="ECO:0000256" key="1">
    <source>
        <dbReference type="SAM" id="Phobius"/>
    </source>
</evidence>
<organism evidence="2 3">
    <name type="scientific">Chromobacterium sphagni</name>
    <dbReference type="NCBI Taxonomy" id="1903179"/>
    <lineage>
        <taxon>Bacteria</taxon>
        <taxon>Pseudomonadati</taxon>
        <taxon>Pseudomonadota</taxon>
        <taxon>Betaproteobacteria</taxon>
        <taxon>Neisseriales</taxon>
        <taxon>Chromobacteriaceae</taxon>
        <taxon>Chromobacterium</taxon>
    </lineage>
</organism>
<dbReference type="Proteomes" id="UP000180088">
    <property type="component" value="Unassembled WGS sequence"/>
</dbReference>
<reference evidence="2 3" key="1">
    <citation type="submission" date="2016-09" db="EMBL/GenBank/DDBJ databases">
        <title>Chromobacterium muskegensis sp. nov., an insecticidal bacterium isolated from Sphagnum bogs.</title>
        <authorList>
            <person name="Sparks M.E."/>
            <person name="Blackburn M.B."/>
            <person name="Gundersen-Rindal D.E."/>
            <person name="Mitchell A."/>
            <person name="Farrar R."/>
            <person name="Kuhar D."/>
        </authorList>
    </citation>
    <scope>NUCLEOTIDE SEQUENCE [LARGE SCALE GENOMIC DNA]</scope>
    <source>
        <strain evidence="2 3">37-2</strain>
    </source>
</reference>
<comment type="caution">
    <text evidence="2">The sequence shown here is derived from an EMBL/GenBank/DDBJ whole genome shotgun (WGS) entry which is preliminary data.</text>
</comment>
<evidence type="ECO:0000313" key="3">
    <source>
        <dbReference type="Proteomes" id="UP000180088"/>
    </source>
</evidence>
<dbReference type="STRING" id="1903179.BI347_20680"/>
<evidence type="ECO:0000313" key="2">
    <source>
        <dbReference type="EMBL" id="OHX10222.1"/>
    </source>
</evidence>
<keyword evidence="1" id="KW-0472">Membrane</keyword>
<dbReference type="EMBL" id="MKCS01000004">
    <property type="protein sequence ID" value="OHX10222.1"/>
    <property type="molecule type" value="Genomic_DNA"/>
</dbReference>
<keyword evidence="1" id="KW-1133">Transmembrane helix</keyword>
<gene>
    <name evidence="2" type="ORF">BI347_20680</name>
</gene>
<dbReference type="RefSeq" id="WP_071116956.1">
    <property type="nucleotide sequence ID" value="NZ_MKCS01000004.1"/>
</dbReference>
<proteinExistence type="predicted"/>
<sequence>MHQPATAPQQNAAPRIRKMRYVRFANGTACYSTAGRRPTGYRRAVVDLLAGGVLLLVIVLQFIPLH</sequence>
<keyword evidence="1" id="KW-0812">Transmembrane</keyword>
<protein>
    <submittedName>
        <fullName evidence="2">Uncharacterized protein</fullName>
    </submittedName>
</protein>
<dbReference type="AlphaFoldDB" id="A0A1S1WTL7"/>
<feature type="transmembrane region" description="Helical" evidence="1">
    <location>
        <begin position="44"/>
        <end position="63"/>
    </location>
</feature>
<accession>A0A1S1WTL7</accession>